<dbReference type="Pfam" id="PF01327">
    <property type="entry name" value="Pep_deformylase"/>
    <property type="match status" value="1"/>
</dbReference>
<organism evidence="3">
    <name type="scientific">freshwater metagenome</name>
    <dbReference type="NCBI Taxonomy" id="449393"/>
    <lineage>
        <taxon>unclassified sequences</taxon>
        <taxon>metagenomes</taxon>
        <taxon>ecological metagenomes</taxon>
    </lineage>
</organism>
<dbReference type="Gene3D" id="3.90.45.10">
    <property type="entry name" value="Peptide deformylase"/>
    <property type="match status" value="1"/>
</dbReference>
<accession>A0A6J7L4U3</accession>
<gene>
    <name evidence="2" type="ORF">UFOPK2925_00848</name>
    <name evidence="3" type="ORF">UFOPK3789_01420</name>
</gene>
<dbReference type="InterPro" id="IPR023635">
    <property type="entry name" value="Peptide_deformylase"/>
</dbReference>
<dbReference type="PIRSF" id="PIRSF004749">
    <property type="entry name" value="Pep_def"/>
    <property type="match status" value="1"/>
</dbReference>
<dbReference type="EMBL" id="CAEZZU010000117">
    <property type="protein sequence ID" value="CAB4780852.1"/>
    <property type="molecule type" value="Genomic_DNA"/>
</dbReference>
<name>A0A6J7L4U3_9ZZZZ</name>
<dbReference type="SUPFAM" id="SSF56420">
    <property type="entry name" value="Peptide deformylase"/>
    <property type="match status" value="1"/>
</dbReference>
<evidence type="ECO:0000313" key="2">
    <source>
        <dbReference type="EMBL" id="CAB4780852.1"/>
    </source>
</evidence>
<dbReference type="CDD" id="cd00487">
    <property type="entry name" value="Pep_deformylase"/>
    <property type="match status" value="1"/>
</dbReference>
<evidence type="ECO:0000313" key="3">
    <source>
        <dbReference type="EMBL" id="CAB4963246.1"/>
    </source>
</evidence>
<sequence>MPSLDGLAGILGDMTTFSIRQIGDPVLRERSDDVTDIDGALASSVGVMVQTMYDAPGGGLAAPQVGITKRYFVFHDDESETALVAINPEIVEERGECEWTEGCLSIPDIGFTIVRPEFVTLRALDIDGNEFFMEADDYMGRMFQHELDHLDGVLAIDRVDKEQRKHIMRLLHERELVTPAPANPFG</sequence>
<dbReference type="InterPro" id="IPR036821">
    <property type="entry name" value="Peptide_deformylase_sf"/>
</dbReference>
<dbReference type="AlphaFoldDB" id="A0A6J7L4U3"/>
<dbReference type="EMBL" id="CAFBNL010000137">
    <property type="protein sequence ID" value="CAB4963246.1"/>
    <property type="molecule type" value="Genomic_DNA"/>
</dbReference>
<dbReference type="HAMAP" id="MF_00163">
    <property type="entry name" value="Pep_deformylase"/>
    <property type="match status" value="1"/>
</dbReference>
<dbReference type="NCBIfam" id="TIGR00079">
    <property type="entry name" value="pept_deformyl"/>
    <property type="match status" value="1"/>
</dbReference>
<dbReference type="NCBIfam" id="NF001159">
    <property type="entry name" value="PRK00150.1-3"/>
    <property type="match status" value="1"/>
</dbReference>
<dbReference type="GO" id="GO:0042586">
    <property type="term" value="F:peptide deformylase activity"/>
    <property type="evidence" value="ECO:0007669"/>
    <property type="project" value="InterPro"/>
</dbReference>
<proteinExistence type="inferred from homology"/>
<dbReference type="PANTHER" id="PTHR10458:SF22">
    <property type="entry name" value="PEPTIDE DEFORMYLASE"/>
    <property type="match status" value="1"/>
</dbReference>
<dbReference type="PRINTS" id="PR01576">
    <property type="entry name" value="PDEFORMYLASE"/>
</dbReference>
<protein>
    <submittedName>
        <fullName evidence="3">Unannotated protein</fullName>
    </submittedName>
</protein>
<evidence type="ECO:0000256" key="1">
    <source>
        <dbReference type="ARBA" id="ARBA00010759"/>
    </source>
</evidence>
<dbReference type="PANTHER" id="PTHR10458">
    <property type="entry name" value="PEPTIDE DEFORMYLASE"/>
    <property type="match status" value="1"/>
</dbReference>
<comment type="similarity">
    <text evidence="1">Belongs to the polypeptide deformylase family.</text>
</comment>
<reference evidence="3" key="1">
    <citation type="submission" date="2020-05" db="EMBL/GenBank/DDBJ databases">
        <authorList>
            <person name="Chiriac C."/>
            <person name="Salcher M."/>
            <person name="Ghai R."/>
            <person name="Kavagutti S V."/>
        </authorList>
    </citation>
    <scope>NUCLEOTIDE SEQUENCE</scope>
</reference>